<dbReference type="Gene3D" id="3.40.50.300">
    <property type="entry name" value="P-loop containing nucleotide triphosphate hydrolases"/>
    <property type="match status" value="1"/>
</dbReference>
<dbReference type="InterPro" id="IPR027417">
    <property type="entry name" value="P-loop_NTPase"/>
</dbReference>
<feature type="region of interest" description="Disordered" evidence="1">
    <location>
        <begin position="163"/>
        <end position="188"/>
    </location>
</feature>
<protein>
    <recommendedName>
        <fullName evidence="2">G domain-containing protein</fullName>
    </recommendedName>
</protein>
<evidence type="ECO:0000259" key="2">
    <source>
        <dbReference type="Pfam" id="PF01926"/>
    </source>
</evidence>
<feature type="domain" description="G" evidence="2">
    <location>
        <begin position="25"/>
        <end position="144"/>
    </location>
</feature>
<accession>A0A0C9VMR2</accession>
<evidence type="ECO:0000313" key="3">
    <source>
        <dbReference type="EMBL" id="KIJ58955.1"/>
    </source>
</evidence>
<dbReference type="AlphaFoldDB" id="A0A0C9VMR2"/>
<keyword evidence="4" id="KW-1185">Reference proteome</keyword>
<proteinExistence type="predicted"/>
<gene>
    <name evidence="3" type="ORF">HYDPIDRAFT_101682</name>
</gene>
<reference evidence="3 4" key="1">
    <citation type="submission" date="2014-04" db="EMBL/GenBank/DDBJ databases">
        <title>Evolutionary Origins and Diversification of the Mycorrhizal Mutualists.</title>
        <authorList>
            <consortium name="DOE Joint Genome Institute"/>
            <consortium name="Mycorrhizal Genomics Consortium"/>
            <person name="Kohler A."/>
            <person name="Kuo A."/>
            <person name="Nagy L.G."/>
            <person name="Floudas D."/>
            <person name="Copeland A."/>
            <person name="Barry K.W."/>
            <person name="Cichocki N."/>
            <person name="Veneault-Fourrey C."/>
            <person name="LaButti K."/>
            <person name="Lindquist E.A."/>
            <person name="Lipzen A."/>
            <person name="Lundell T."/>
            <person name="Morin E."/>
            <person name="Murat C."/>
            <person name="Riley R."/>
            <person name="Ohm R."/>
            <person name="Sun H."/>
            <person name="Tunlid A."/>
            <person name="Henrissat B."/>
            <person name="Grigoriev I.V."/>
            <person name="Hibbett D.S."/>
            <person name="Martin F."/>
        </authorList>
    </citation>
    <scope>NUCLEOTIDE SEQUENCE [LARGE SCALE GENOMIC DNA]</scope>
    <source>
        <strain evidence="3 4">MD-312</strain>
    </source>
</reference>
<dbReference type="EMBL" id="KN839903">
    <property type="protein sequence ID" value="KIJ58955.1"/>
    <property type="molecule type" value="Genomic_DNA"/>
</dbReference>
<dbReference type="InterPro" id="IPR006073">
    <property type="entry name" value="GTP-bd"/>
</dbReference>
<feature type="compositionally biased region" description="Acidic residues" evidence="1">
    <location>
        <begin position="163"/>
        <end position="183"/>
    </location>
</feature>
<evidence type="ECO:0000256" key="1">
    <source>
        <dbReference type="SAM" id="MobiDB-lite"/>
    </source>
</evidence>
<dbReference type="Pfam" id="PF01926">
    <property type="entry name" value="MMR_HSR1"/>
    <property type="match status" value="1"/>
</dbReference>
<name>A0A0C9VMR2_9AGAM</name>
<dbReference type="CDD" id="cd00882">
    <property type="entry name" value="Ras_like_GTPase"/>
    <property type="match status" value="1"/>
</dbReference>
<dbReference type="OrthoDB" id="2654443at2759"/>
<organism evidence="3 4">
    <name type="scientific">Hydnomerulius pinastri MD-312</name>
    <dbReference type="NCBI Taxonomy" id="994086"/>
    <lineage>
        <taxon>Eukaryota</taxon>
        <taxon>Fungi</taxon>
        <taxon>Dikarya</taxon>
        <taxon>Basidiomycota</taxon>
        <taxon>Agaricomycotina</taxon>
        <taxon>Agaricomycetes</taxon>
        <taxon>Agaricomycetidae</taxon>
        <taxon>Boletales</taxon>
        <taxon>Boletales incertae sedis</taxon>
        <taxon>Leucogyrophana</taxon>
    </lineage>
</organism>
<dbReference type="SUPFAM" id="SSF52540">
    <property type="entry name" value="P-loop containing nucleoside triphosphate hydrolases"/>
    <property type="match status" value="1"/>
</dbReference>
<dbReference type="Proteomes" id="UP000053820">
    <property type="component" value="Unassembled WGS sequence"/>
</dbReference>
<dbReference type="GO" id="GO:0005525">
    <property type="term" value="F:GTP binding"/>
    <property type="evidence" value="ECO:0007669"/>
    <property type="project" value="InterPro"/>
</dbReference>
<evidence type="ECO:0000313" key="4">
    <source>
        <dbReference type="Proteomes" id="UP000053820"/>
    </source>
</evidence>
<sequence>MKTACDQLREIMDQVSLVDEEKFRLLIIGKTGCGKTTILSKVCGENVADKPSEFRGVHDIHKEMEFKENRHLVVHDSEGFEAGRKREFQVVKRFIESRSRKKKFSEQLHAIWYCLQTNSRPIQQSEKSFFAHSSFKLVPVIAIFTKFDLFVQDQLQNIMECEEADEDEDVYDDEATTDSDLDSNEGSGQPFQVFEERAKLLASQKFEEHYKNVLMQMPHPPKAVVELSDLHDSTPKASRLGSLIEATMEALTVTDKSMAKDDPRQRLRALFAKAQMAEVSPKISLSVKCVFHSSYKRR</sequence>
<dbReference type="HOGENOM" id="CLU_023805_1_0_1"/>